<keyword evidence="1" id="KW-0285">Flavoprotein</keyword>
<dbReference type="PANTHER" id="PTHR43762:SF1">
    <property type="entry name" value="D-ARABINONO-1,4-LACTONE OXIDASE"/>
    <property type="match status" value="1"/>
</dbReference>
<dbReference type="HOGENOM" id="CLU_033233_0_0_0"/>
<dbReference type="InterPro" id="IPR010031">
    <property type="entry name" value="FAD_lactone_oxidase-like"/>
</dbReference>
<dbReference type="eggNOG" id="COG0277">
    <property type="taxonomic scope" value="Bacteria"/>
</dbReference>
<dbReference type="InterPro" id="IPR036318">
    <property type="entry name" value="FAD-bd_PCMH-like_sf"/>
</dbReference>
<dbReference type="OrthoDB" id="9768764at2"/>
<dbReference type="SUPFAM" id="SSF56176">
    <property type="entry name" value="FAD-binding/transporter-associated domain-like"/>
    <property type="match status" value="1"/>
</dbReference>
<dbReference type="InterPro" id="IPR006094">
    <property type="entry name" value="Oxid_FAD_bind_N"/>
</dbReference>
<dbReference type="Proteomes" id="UP000007881">
    <property type="component" value="Chromosome"/>
</dbReference>
<dbReference type="InterPro" id="IPR016164">
    <property type="entry name" value="FAD-linked_Oxase-like_C"/>
</dbReference>
<dbReference type="SUPFAM" id="SSF55103">
    <property type="entry name" value="FAD-linked oxidases, C-terminal domain"/>
    <property type="match status" value="1"/>
</dbReference>
<dbReference type="KEGG" id="phm:PSMK_20010"/>
<evidence type="ECO:0000259" key="3">
    <source>
        <dbReference type="PROSITE" id="PS51387"/>
    </source>
</evidence>
<dbReference type="InterPro" id="IPR016167">
    <property type="entry name" value="FAD-bd_PCMH_sub1"/>
</dbReference>
<keyword evidence="2" id="KW-0274">FAD</keyword>
<keyword evidence="5" id="KW-1185">Reference proteome</keyword>
<organism evidence="4 5">
    <name type="scientific">Phycisphaera mikurensis (strain NBRC 102666 / KCTC 22515 / FYK2301M01)</name>
    <dbReference type="NCBI Taxonomy" id="1142394"/>
    <lineage>
        <taxon>Bacteria</taxon>
        <taxon>Pseudomonadati</taxon>
        <taxon>Planctomycetota</taxon>
        <taxon>Phycisphaerae</taxon>
        <taxon>Phycisphaerales</taxon>
        <taxon>Phycisphaeraceae</taxon>
        <taxon>Phycisphaera</taxon>
    </lineage>
</organism>
<evidence type="ECO:0000256" key="2">
    <source>
        <dbReference type="ARBA" id="ARBA00022827"/>
    </source>
</evidence>
<dbReference type="Gene3D" id="3.30.465.10">
    <property type="match status" value="1"/>
</dbReference>
<dbReference type="RefSeq" id="WP_014437378.1">
    <property type="nucleotide sequence ID" value="NC_017080.1"/>
</dbReference>
<gene>
    <name evidence="4" type="ordered locus">PSMK_20010</name>
</gene>
<sequence>MDAAPLEPAVVNDQQSRLNRTRVAGVLRPRSIEEIRDALRLAERRSLVVAICGGGHAMGGQQFATDGLLLDLSGFAEVLGLDAAAGLVRVQAGIRWPALMQKLDALQVGNPRPWCIRQKQTGVDQVSLGGSVAANAHGRGLDLPPLVEDVESLTLMDARGDLHRCSRAENPDLFALAVGGYGCFGPVVEVELRLARRRTVQRRVAAIAVPDLVGLARERLAEGAVYGDCQYATHLSGPADEHPGILSVYHPVEGEPDADDPTLNLSADRWTELIRLARRDKARAFEFYREHYLRTDGRRYASDRHQLSPVFDGYLAAVETDGQRPRGTEMITEVYVEPERLMDLLAACRADFARHGVDMTYGTIRLIEPDAITFLPWATRRWACVVVNLHVRHDAAGIDAVRGHFRRILDRTVEHGGSFYLTYHRWAEREHLDAAYPQMPEWLAL</sequence>
<feature type="domain" description="FAD-binding PCMH-type" evidence="3">
    <location>
        <begin position="16"/>
        <end position="197"/>
    </location>
</feature>
<dbReference type="GO" id="GO:0016899">
    <property type="term" value="F:oxidoreductase activity, acting on the CH-OH group of donors, oxygen as acceptor"/>
    <property type="evidence" value="ECO:0007669"/>
    <property type="project" value="InterPro"/>
</dbReference>
<dbReference type="Gene3D" id="3.30.43.10">
    <property type="entry name" value="Uridine Diphospho-n-acetylenolpyruvylglucosamine Reductase, domain 2"/>
    <property type="match status" value="1"/>
</dbReference>
<dbReference type="GO" id="GO:0071949">
    <property type="term" value="F:FAD binding"/>
    <property type="evidence" value="ECO:0007669"/>
    <property type="project" value="InterPro"/>
</dbReference>
<dbReference type="InterPro" id="IPR016166">
    <property type="entry name" value="FAD-bd_PCMH"/>
</dbReference>
<accession>I0IFX2</accession>
<dbReference type="EMBL" id="AP012338">
    <property type="protein sequence ID" value="BAM04160.1"/>
    <property type="molecule type" value="Genomic_DNA"/>
</dbReference>
<evidence type="ECO:0000256" key="1">
    <source>
        <dbReference type="ARBA" id="ARBA00022630"/>
    </source>
</evidence>
<dbReference type="InterPro" id="IPR016169">
    <property type="entry name" value="FAD-bd_PCMH_sub2"/>
</dbReference>
<reference evidence="4 5" key="1">
    <citation type="submission" date="2012-02" db="EMBL/GenBank/DDBJ databases">
        <title>Complete genome sequence of Phycisphaera mikurensis NBRC 102666.</title>
        <authorList>
            <person name="Ankai A."/>
            <person name="Hosoyama A."/>
            <person name="Terui Y."/>
            <person name="Sekine M."/>
            <person name="Fukai R."/>
            <person name="Kato Y."/>
            <person name="Nakamura S."/>
            <person name="Yamada-Narita S."/>
            <person name="Kawakoshi A."/>
            <person name="Fukunaga Y."/>
            <person name="Yamazaki S."/>
            <person name="Fujita N."/>
        </authorList>
    </citation>
    <scope>NUCLEOTIDE SEQUENCE [LARGE SCALE GENOMIC DNA]</scope>
    <source>
        <strain evidence="5">NBRC 102666 / KCTC 22515 / FYK2301M01</strain>
    </source>
</reference>
<dbReference type="PROSITE" id="PS51387">
    <property type="entry name" value="FAD_PCMH"/>
    <property type="match status" value="1"/>
</dbReference>
<protein>
    <submittedName>
        <fullName evidence="4">Putative FAD-binding protein</fullName>
    </submittedName>
</protein>
<dbReference type="Pfam" id="PF01565">
    <property type="entry name" value="FAD_binding_4"/>
    <property type="match status" value="1"/>
</dbReference>
<proteinExistence type="predicted"/>
<evidence type="ECO:0000313" key="4">
    <source>
        <dbReference type="EMBL" id="BAM04160.1"/>
    </source>
</evidence>
<dbReference type="STRING" id="1142394.PSMK_20010"/>
<dbReference type="AlphaFoldDB" id="I0IFX2"/>
<dbReference type="PANTHER" id="PTHR43762">
    <property type="entry name" value="L-GULONOLACTONE OXIDASE"/>
    <property type="match status" value="1"/>
</dbReference>
<evidence type="ECO:0000313" key="5">
    <source>
        <dbReference type="Proteomes" id="UP000007881"/>
    </source>
</evidence>
<name>I0IFX2_PHYMF</name>